<reference evidence="1 2" key="1">
    <citation type="journal article" date="2014" name="Int. J. Syst. Evol. Microbiol.">
        <title>Carboxylicivirga gen. nov. in the family Marinilabiliaceae with two novel species, Carboxylicivirga mesophila sp. nov. and Carboxylicivirga taeanensis sp. nov., and reclassification of Cytophaga fermentans as Saccharicrinis fermentans gen. nov., comb. nov.</title>
        <authorList>
            <person name="Yang S.H."/>
            <person name="Seo H.S."/>
            <person name="Woo J.H."/>
            <person name="Oh H.M."/>
            <person name="Jang H."/>
            <person name="Lee J.H."/>
            <person name="Kim S.J."/>
            <person name="Kwon K.K."/>
        </authorList>
    </citation>
    <scope>NUCLEOTIDE SEQUENCE [LARGE SCALE GENOMIC DNA]</scope>
    <source>
        <strain evidence="1 2">JCM 18290</strain>
    </source>
</reference>
<comment type="caution">
    <text evidence="1">The sequence shown here is derived from an EMBL/GenBank/DDBJ whole genome shotgun (WGS) entry which is preliminary data.</text>
</comment>
<accession>A0ABS5KCA1</accession>
<sequence>MKYKLKLPQPLTIEELKYKVENGYRFKAFQYCFSPIFATYYPFSPAFLLKDGETAKPQIRKYNMISAIFGWWGVPYGPLYTIRSMRFNLKGGLDVTDDILKNITEEDLSNNCVHLIETTLLYKQPAKSDIKTMNKLVRDYTYDYNLKECYAAWALEYSNVFCVGLKADTNFDKYAVAFQAHLRKKFYKHIQIDIIDMSLEEEAVDLLRKQGTQLIGR</sequence>
<organism evidence="1 2">
    <name type="scientific">Carboxylicivirga mesophila</name>
    <dbReference type="NCBI Taxonomy" id="1166478"/>
    <lineage>
        <taxon>Bacteria</taxon>
        <taxon>Pseudomonadati</taxon>
        <taxon>Bacteroidota</taxon>
        <taxon>Bacteroidia</taxon>
        <taxon>Marinilabiliales</taxon>
        <taxon>Marinilabiliaceae</taxon>
        <taxon>Carboxylicivirga</taxon>
    </lineage>
</organism>
<proteinExistence type="predicted"/>
<name>A0ABS5KCA1_9BACT</name>
<gene>
    <name evidence="1" type="ORF">KEM09_14475</name>
</gene>
<protein>
    <recommendedName>
        <fullName evidence="3">RES domain-containing protein</fullName>
    </recommendedName>
</protein>
<dbReference type="EMBL" id="JAGUCN010000016">
    <property type="protein sequence ID" value="MBS2212620.1"/>
    <property type="molecule type" value="Genomic_DNA"/>
</dbReference>
<dbReference type="Proteomes" id="UP000721861">
    <property type="component" value="Unassembled WGS sequence"/>
</dbReference>
<dbReference type="RefSeq" id="WP_212229369.1">
    <property type="nucleotide sequence ID" value="NZ_JAGUCN010000016.1"/>
</dbReference>
<keyword evidence="2" id="KW-1185">Reference proteome</keyword>
<evidence type="ECO:0000313" key="1">
    <source>
        <dbReference type="EMBL" id="MBS2212620.1"/>
    </source>
</evidence>
<evidence type="ECO:0000313" key="2">
    <source>
        <dbReference type="Proteomes" id="UP000721861"/>
    </source>
</evidence>
<evidence type="ECO:0008006" key="3">
    <source>
        <dbReference type="Google" id="ProtNLM"/>
    </source>
</evidence>